<evidence type="ECO:0000313" key="2">
    <source>
        <dbReference type="Proteomes" id="UP000265768"/>
    </source>
</evidence>
<dbReference type="AlphaFoldDB" id="A0A3A4ASD8"/>
<name>A0A3A4ASD8_9ACTN</name>
<comment type="caution">
    <text evidence="1">The sequence shown here is derived from an EMBL/GenBank/DDBJ whole genome shotgun (WGS) entry which is preliminary data.</text>
</comment>
<organism evidence="1 2">
    <name type="scientific">Bailinhaonella thermotolerans</name>
    <dbReference type="NCBI Taxonomy" id="1070861"/>
    <lineage>
        <taxon>Bacteria</taxon>
        <taxon>Bacillati</taxon>
        <taxon>Actinomycetota</taxon>
        <taxon>Actinomycetes</taxon>
        <taxon>Streptosporangiales</taxon>
        <taxon>Streptosporangiaceae</taxon>
        <taxon>Bailinhaonella</taxon>
    </lineage>
</organism>
<dbReference type="EMBL" id="QZEY01000016">
    <property type="protein sequence ID" value="RJL24238.1"/>
    <property type="molecule type" value="Genomic_DNA"/>
</dbReference>
<sequence>MGTGRPGLATARAHGLFNIVSGVWPLLGMRGFERVFGPKEDDWLVRVVAGLLIGIGYAQLRAPDTPEGVATARRLGLATATTLLAIDLTYVPRGRISPVYLLDAATETAWLTAWLRPRPAGAMPSP</sequence>
<accession>A0A3A4ASD8</accession>
<protein>
    <submittedName>
        <fullName evidence="1">Uncharacterized protein</fullName>
    </submittedName>
</protein>
<proteinExistence type="predicted"/>
<keyword evidence="2" id="KW-1185">Reference proteome</keyword>
<evidence type="ECO:0000313" key="1">
    <source>
        <dbReference type="EMBL" id="RJL24238.1"/>
    </source>
</evidence>
<reference evidence="1 2" key="1">
    <citation type="submission" date="2018-09" db="EMBL/GenBank/DDBJ databases">
        <title>YIM 75507 draft genome.</title>
        <authorList>
            <person name="Tang S."/>
            <person name="Feng Y."/>
        </authorList>
    </citation>
    <scope>NUCLEOTIDE SEQUENCE [LARGE SCALE GENOMIC DNA]</scope>
    <source>
        <strain evidence="1 2">YIM 75507</strain>
    </source>
</reference>
<gene>
    <name evidence="1" type="ORF">D5H75_30860</name>
</gene>
<dbReference type="OrthoDB" id="799809at2"/>
<dbReference type="RefSeq" id="WP_119930094.1">
    <property type="nucleotide sequence ID" value="NZ_QZEY01000016.1"/>
</dbReference>
<dbReference type="Proteomes" id="UP000265768">
    <property type="component" value="Unassembled WGS sequence"/>
</dbReference>